<dbReference type="Pfam" id="PF04293">
    <property type="entry name" value="SpoVR"/>
    <property type="match status" value="1"/>
</dbReference>
<dbReference type="STRING" id="471514.AN477_14785"/>
<keyword evidence="3" id="KW-1185">Reference proteome</keyword>
<dbReference type="Proteomes" id="UP000050482">
    <property type="component" value="Unassembled WGS sequence"/>
</dbReference>
<dbReference type="InterPro" id="IPR007390">
    <property type="entry name" value="Spore_V_R"/>
</dbReference>
<dbReference type="EMBL" id="LJCO01000064">
    <property type="protein sequence ID" value="KPV42947.1"/>
    <property type="molecule type" value="Genomic_DNA"/>
</dbReference>
<organism evidence="2 3">
    <name type="scientific">Alicyclobacillus ferrooxydans</name>
    <dbReference type="NCBI Taxonomy" id="471514"/>
    <lineage>
        <taxon>Bacteria</taxon>
        <taxon>Bacillati</taxon>
        <taxon>Bacillota</taxon>
        <taxon>Bacilli</taxon>
        <taxon>Bacillales</taxon>
        <taxon>Alicyclobacillaceae</taxon>
        <taxon>Alicyclobacillus</taxon>
    </lineage>
</organism>
<proteinExistence type="predicted"/>
<accession>A0A0P9GQ82</accession>
<name>A0A0P9GQ82_9BACL</name>
<dbReference type="PANTHER" id="PTHR30029">
    <property type="entry name" value="STAGE V SPORULATION PROTEIN R"/>
    <property type="match status" value="1"/>
</dbReference>
<dbReference type="AlphaFoldDB" id="A0A0P9GQ82"/>
<dbReference type="InterPro" id="IPR056174">
    <property type="entry name" value="SpoVR_N"/>
</dbReference>
<dbReference type="PANTHER" id="PTHR30029:SF2">
    <property type="entry name" value="STAGE V SPORULATION PROTEIN R"/>
    <property type="match status" value="1"/>
</dbReference>
<evidence type="ECO:0000313" key="2">
    <source>
        <dbReference type="EMBL" id="KPV42947.1"/>
    </source>
</evidence>
<feature type="domain" description="SpoVR protein-like N-terminal" evidence="1">
    <location>
        <begin position="9"/>
        <end position="301"/>
    </location>
</feature>
<sequence>MGWRERLPEIRNVAEALGLKPPETNFWEVSADRLYAIAAAGLPGHYAHWTIGRNYEQQRTSHQRGRGTIYEMVCNLDPCQAYLLDENSDEIQEFVVSHVMGHTDLFRRNIYCQRMRVDMDQVLHAASLRFRAYEAEYGIDAVESLLDIAHPLKFHARFEELAEPTRATGVADDNYKGLFPAEQIDPSDIERAFRERKRGVELGIGETDILRFLIRRAPLEEWQRDVLSVVRETGLYFQQIARTKILHEGFASWTHKRILSEISSSAVQDAWLNAGVAGNPGTNTPNPYWLGLTLLEYLEQSGVDILELARWESDASLLGRIDEAFIHDNQILREALRESKLNWRQLRDHMQRFAAQLPAVEVRIKSVSSDVLRLQADVDVDANYAQPILNGIARLWHGRTELVQPSNTLLNQGVHAS</sequence>
<comment type="caution">
    <text evidence="2">The sequence shown here is derived from an EMBL/GenBank/DDBJ whole genome shotgun (WGS) entry which is preliminary data.</text>
</comment>
<dbReference type="PATRIC" id="fig|471514.4.peg.2545"/>
<reference evidence="2 3" key="1">
    <citation type="submission" date="2015-09" db="EMBL/GenBank/DDBJ databases">
        <title>Draft genome sequence of Alicyclobacillus ferrooxydans DSM 22381.</title>
        <authorList>
            <person name="Hemp J."/>
        </authorList>
    </citation>
    <scope>NUCLEOTIDE SEQUENCE [LARGE SCALE GENOMIC DNA]</scope>
    <source>
        <strain evidence="2 3">TC-34</strain>
    </source>
</reference>
<dbReference type="OrthoDB" id="9784270at2"/>
<dbReference type="RefSeq" id="WP_054969940.1">
    <property type="nucleotide sequence ID" value="NZ_LJCO01000064.1"/>
</dbReference>
<gene>
    <name evidence="2" type="ORF">AN477_14785</name>
</gene>
<evidence type="ECO:0000313" key="3">
    <source>
        <dbReference type="Proteomes" id="UP000050482"/>
    </source>
</evidence>
<evidence type="ECO:0000259" key="1">
    <source>
        <dbReference type="Pfam" id="PF04293"/>
    </source>
</evidence>
<protein>
    <recommendedName>
        <fullName evidence="1">SpoVR protein-like N-terminal domain-containing protein</fullName>
    </recommendedName>
</protein>